<accession>A0A8K0XNF5</accession>
<evidence type="ECO:0000313" key="4">
    <source>
        <dbReference type="Proteomes" id="UP000813824"/>
    </source>
</evidence>
<evidence type="ECO:0000256" key="1">
    <source>
        <dbReference type="SAM" id="Coils"/>
    </source>
</evidence>
<name>A0A8K0XNF5_9AGAR</name>
<dbReference type="EMBL" id="JAEVFJ010000021">
    <property type="protein sequence ID" value="KAH8096982.1"/>
    <property type="molecule type" value="Genomic_DNA"/>
</dbReference>
<proteinExistence type="predicted"/>
<dbReference type="AlphaFoldDB" id="A0A8K0XNF5"/>
<feature type="region of interest" description="Disordered" evidence="2">
    <location>
        <begin position="359"/>
        <end position="378"/>
    </location>
</feature>
<reference evidence="3" key="1">
    <citation type="journal article" date="2021" name="New Phytol.">
        <title>Evolutionary innovations through gain and loss of genes in the ectomycorrhizal Boletales.</title>
        <authorList>
            <person name="Wu G."/>
            <person name="Miyauchi S."/>
            <person name="Morin E."/>
            <person name="Kuo A."/>
            <person name="Drula E."/>
            <person name="Varga T."/>
            <person name="Kohler A."/>
            <person name="Feng B."/>
            <person name="Cao Y."/>
            <person name="Lipzen A."/>
            <person name="Daum C."/>
            <person name="Hundley H."/>
            <person name="Pangilinan J."/>
            <person name="Johnson J."/>
            <person name="Barry K."/>
            <person name="LaButti K."/>
            <person name="Ng V."/>
            <person name="Ahrendt S."/>
            <person name="Min B."/>
            <person name="Choi I.G."/>
            <person name="Park H."/>
            <person name="Plett J.M."/>
            <person name="Magnuson J."/>
            <person name="Spatafora J.W."/>
            <person name="Nagy L.G."/>
            <person name="Henrissat B."/>
            <person name="Grigoriev I.V."/>
            <person name="Yang Z.L."/>
            <person name="Xu J."/>
            <person name="Martin F.M."/>
        </authorList>
    </citation>
    <scope>NUCLEOTIDE SEQUENCE</scope>
    <source>
        <strain evidence="3">KKN 215</strain>
    </source>
</reference>
<organism evidence="3 4">
    <name type="scientific">Cristinia sonorae</name>
    <dbReference type="NCBI Taxonomy" id="1940300"/>
    <lineage>
        <taxon>Eukaryota</taxon>
        <taxon>Fungi</taxon>
        <taxon>Dikarya</taxon>
        <taxon>Basidiomycota</taxon>
        <taxon>Agaricomycotina</taxon>
        <taxon>Agaricomycetes</taxon>
        <taxon>Agaricomycetidae</taxon>
        <taxon>Agaricales</taxon>
        <taxon>Pleurotineae</taxon>
        <taxon>Stephanosporaceae</taxon>
        <taxon>Cristinia</taxon>
    </lineage>
</organism>
<keyword evidence="4" id="KW-1185">Reference proteome</keyword>
<feature type="coiled-coil region" evidence="1">
    <location>
        <begin position="396"/>
        <end position="444"/>
    </location>
</feature>
<comment type="caution">
    <text evidence="3">The sequence shown here is derived from an EMBL/GenBank/DDBJ whole genome shotgun (WGS) entry which is preliminary data.</text>
</comment>
<sequence>MSLMGWSEVMTGLLDDTGSGLRAGWLDVRGYPHVQVGTLFLSSENTGSGTRAGWLDVRGYPHVQVGTLFLSSEDTGSGLRAGWLDVRGYPHVQVGTLFLSSEDTGSGLRAGWLDVRGYPHVQVGTLFLSSENTGSGTRAGWLDVRGYPHVQVGTLFLSSENTGSGTRAGWLDVRGYPHVQVGTLFLSSENTGSGTRAATLVLTRLQLLQRELDEARRPEVGSENIQYSFQLPFPIIGRNGVALDDKWAPRSAAHAVWTNSPTTSSLSTSIPLSGGAEAAEGEAEDIPVVRPTAHAMVRTCPGDIMGSIDAKLSDAAEKRPGTSLLLNLKQGGLADRVQVTLCPTLLASGHYLILDMSSSDSHMQGTKRPREDQTSSDAELEFGVSNPCDCGLRERVNRLKKRVKGNEQEVTQLKDLRRTESEQLQTLAKEKETLDSILDRERRDKIHWKTRARAARVVV</sequence>
<dbReference type="Proteomes" id="UP000813824">
    <property type="component" value="Unassembled WGS sequence"/>
</dbReference>
<evidence type="ECO:0000256" key="2">
    <source>
        <dbReference type="SAM" id="MobiDB-lite"/>
    </source>
</evidence>
<evidence type="ECO:0000313" key="3">
    <source>
        <dbReference type="EMBL" id="KAH8096982.1"/>
    </source>
</evidence>
<keyword evidence="1" id="KW-0175">Coiled coil</keyword>
<gene>
    <name evidence="3" type="ORF">BXZ70DRAFT_908233</name>
</gene>
<protein>
    <submittedName>
        <fullName evidence="3">Uncharacterized protein</fullName>
    </submittedName>
</protein>